<evidence type="ECO:0000313" key="2">
    <source>
        <dbReference type="EMBL" id="CAG8645951.1"/>
    </source>
</evidence>
<gene>
    <name evidence="2" type="ORF">POCULU_LOCUS9683</name>
</gene>
<dbReference type="InterPro" id="IPR000772">
    <property type="entry name" value="Ricin_B_lectin"/>
</dbReference>
<dbReference type="Pfam" id="PF14200">
    <property type="entry name" value="RicinB_lectin_2"/>
    <property type="match status" value="1"/>
</dbReference>
<reference evidence="2" key="1">
    <citation type="submission" date="2021-06" db="EMBL/GenBank/DDBJ databases">
        <authorList>
            <person name="Kallberg Y."/>
            <person name="Tangrot J."/>
            <person name="Rosling A."/>
        </authorList>
    </citation>
    <scope>NUCLEOTIDE SEQUENCE</scope>
    <source>
        <strain evidence="2">IA702</strain>
    </source>
</reference>
<protein>
    <submittedName>
        <fullName evidence="2">3001_t:CDS:1</fullName>
    </submittedName>
</protein>
<accession>A0A9N9DM57</accession>
<feature type="domain" description="Ricin B lectin" evidence="1">
    <location>
        <begin position="3"/>
        <end position="84"/>
    </location>
</feature>
<sequence>MGGPLFRIVPQISGKALSLKDGNIAANTQVVQEPDNDNDPDSQLWYFETVEGNDINTLNGGYIKNKKANLCLAIQGSDANGSFVVTVPKEVARLWNYNEMTNNINLADNPNLILTIADRSPDDGKPLI</sequence>
<dbReference type="PROSITE" id="PS50231">
    <property type="entry name" value="RICIN_B_LECTIN"/>
    <property type="match status" value="1"/>
</dbReference>
<proteinExistence type="predicted"/>
<evidence type="ECO:0000313" key="3">
    <source>
        <dbReference type="Proteomes" id="UP000789572"/>
    </source>
</evidence>
<organism evidence="2 3">
    <name type="scientific">Paraglomus occultum</name>
    <dbReference type="NCBI Taxonomy" id="144539"/>
    <lineage>
        <taxon>Eukaryota</taxon>
        <taxon>Fungi</taxon>
        <taxon>Fungi incertae sedis</taxon>
        <taxon>Mucoromycota</taxon>
        <taxon>Glomeromycotina</taxon>
        <taxon>Glomeromycetes</taxon>
        <taxon>Paraglomerales</taxon>
        <taxon>Paraglomeraceae</taxon>
        <taxon>Paraglomus</taxon>
    </lineage>
</organism>
<comment type="caution">
    <text evidence="2">The sequence shown here is derived from an EMBL/GenBank/DDBJ whole genome shotgun (WGS) entry which is preliminary data.</text>
</comment>
<dbReference type="SUPFAM" id="SSF50370">
    <property type="entry name" value="Ricin B-like lectins"/>
    <property type="match status" value="1"/>
</dbReference>
<dbReference type="EMBL" id="CAJVPJ010003890">
    <property type="protein sequence ID" value="CAG8645951.1"/>
    <property type="molecule type" value="Genomic_DNA"/>
</dbReference>
<keyword evidence="3" id="KW-1185">Reference proteome</keyword>
<feature type="non-terminal residue" evidence="2">
    <location>
        <position position="128"/>
    </location>
</feature>
<dbReference type="Gene3D" id="2.80.10.50">
    <property type="match status" value="1"/>
</dbReference>
<dbReference type="InterPro" id="IPR035992">
    <property type="entry name" value="Ricin_B-like_lectins"/>
</dbReference>
<name>A0A9N9DM57_9GLOM</name>
<evidence type="ECO:0000259" key="1">
    <source>
        <dbReference type="Pfam" id="PF14200"/>
    </source>
</evidence>
<dbReference type="Proteomes" id="UP000789572">
    <property type="component" value="Unassembled WGS sequence"/>
</dbReference>
<dbReference type="AlphaFoldDB" id="A0A9N9DM57"/>